<dbReference type="GO" id="GO:0005737">
    <property type="term" value="C:cytoplasm"/>
    <property type="evidence" value="ECO:0007669"/>
    <property type="project" value="UniProtKB-SubCell"/>
</dbReference>
<dbReference type="CDD" id="cd00818">
    <property type="entry name" value="IleRS_core"/>
    <property type="match status" value="1"/>
</dbReference>
<dbReference type="STRING" id="1802410.A3H75_02075"/>
<feature type="compositionally biased region" description="Basic and acidic residues" evidence="16">
    <location>
        <begin position="797"/>
        <end position="810"/>
    </location>
</feature>
<dbReference type="GO" id="GO:0000049">
    <property type="term" value="F:tRNA binding"/>
    <property type="evidence" value="ECO:0007669"/>
    <property type="project" value="InterPro"/>
</dbReference>
<dbReference type="GO" id="GO:0004822">
    <property type="term" value="F:isoleucine-tRNA ligase activity"/>
    <property type="evidence" value="ECO:0007669"/>
    <property type="project" value="UniProtKB-UniRule"/>
</dbReference>
<evidence type="ECO:0000256" key="11">
    <source>
        <dbReference type="ARBA" id="ARBA00022917"/>
    </source>
</evidence>
<dbReference type="GO" id="GO:0002161">
    <property type="term" value="F:aminoacyl-tRNA deacylase activity"/>
    <property type="evidence" value="ECO:0007669"/>
    <property type="project" value="InterPro"/>
</dbReference>
<feature type="compositionally biased region" description="Polar residues" evidence="16">
    <location>
        <begin position="811"/>
        <end position="823"/>
    </location>
</feature>
<comment type="caution">
    <text evidence="19">The sequence shown here is derived from an EMBL/GenBank/DDBJ whole genome shotgun (WGS) entry which is preliminary data.</text>
</comment>
<dbReference type="PRINTS" id="PR00984">
    <property type="entry name" value="TRNASYNTHILE"/>
</dbReference>
<evidence type="ECO:0000256" key="10">
    <source>
        <dbReference type="ARBA" id="ARBA00022840"/>
    </source>
</evidence>
<dbReference type="PANTHER" id="PTHR42780">
    <property type="entry name" value="SOLEUCYL-TRNA SYNTHETASE"/>
    <property type="match status" value="1"/>
</dbReference>
<dbReference type="PROSITE" id="PS00178">
    <property type="entry name" value="AA_TRNA_LIGASE_I"/>
    <property type="match status" value="1"/>
</dbReference>
<feature type="binding site" evidence="15">
    <location>
        <position position="592"/>
    </location>
    <ligand>
        <name>ATP</name>
        <dbReference type="ChEBI" id="CHEBI:30616"/>
    </ligand>
</feature>
<dbReference type="SUPFAM" id="SSF47323">
    <property type="entry name" value="Anticodon-binding domain of a subclass of class I aminoacyl-tRNA synthetases"/>
    <property type="match status" value="1"/>
</dbReference>
<dbReference type="CDD" id="cd07961">
    <property type="entry name" value="Anticodon_Ia_Ile_ABEc"/>
    <property type="match status" value="1"/>
</dbReference>
<evidence type="ECO:0000256" key="3">
    <source>
        <dbReference type="ARBA" id="ARBA00007078"/>
    </source>
</evidence>
<keyword evidence="12 15" id="KW-0030">Aminoacyl-tRNA synthetase</keyword>
<keyword evidence="8 15" id="KW-0547">Nucleotide-binding</keyword>
<dbReference type="InterPro" id="IPR013155">
    <property type="entry name" value="M/V/L/I-tRNA-synth_anticd-bd"/>
</dbReference>
<organism evidence="19 20">
    <name type="scientific">Candidatus Uhrbacteria bacterium RIFCSPLOWO2_02_FULL_51_9</name>
    <dbReference type="NCBI Taxonomy" id="1802410"/>
    <lineage>
        <taxon>Bacteria</taxon>
        <taxon>Candidatus Uhriibacteriota</taxon>
    </lineage>
</organism>
<evidence type="ECO:0000256" key="6">
    <source>
        <dbReference type="ARBA" id="ARBA00022598"/>
    </source>
</evidence>
<feature type="short sequence motif" description="'HIGH' region" evidence="15">
    <location>
        <begin position="40"/>
        <end position="50"/>
    </location>
</feature>
<dbReference type="FunFam" id="3.40.50.620:FF:000075">
    <property type="entry name" value="Isoleucine--tRNA ligase"/>
    <property type="match status" value="1"/>
</dbReference>
<dbReference type="InterPro" id="IPR001412">
    <property type="entry name" value="aa-tRNA-synth_I_CS"/>
</dbReference>
<evidence type="ECO:0000256" key="5">
    <source>
        <dbReference type="ARBA" id="ARBA00022490"/>
    </source>
</evidence>
<dbReference type="InterPro" id="IPR014729">
    <property type="entry name" value="Rossmann-like_a/b/a_fold"/>
</dbReference>
<sequence>MDIPKKEQEILDYWDQINAFQKSVEGRPADRRFVFYDGPPFATGLPHYGNLLPGTIKDVIPRYKTMRGYRVERRWGWDCHGLPVENLLEKELGIKDRKAIEQFGVAKFNEACRASVTRYVDEWKNIIRRTGRWVDMNNAYFTMDRAYMESIWWVFGELYKKGLLYEGRKPMHICPRCETPLSNFEVALGYKDITDPAITVRFRLKDLPESVVLPANKPVYLIAWTTTPWTLPGNMFLAAHPAHDYAAVDAGHEVVIVARARFDAYFGGEHGTQLHPYIKGIELEGLRYEPLFPYFKDRAGAFRVVMADFVTLDDGTGIVHIAPAFGEDDLAIGEREKVDIIQHVGMDGKLKDEVTDFRGRFVKSADKDIVAWLKEQGHLFEENTITHSYPHCWRCDAPLLNYATSSWFVNVTALKEKLLAHNQEINWIPEHMRDGRFGKWLEGARDWSISRNRFWGTPLPVWKAPDGDVLVVSSCAELGELSGKKIDDLHKHIVDAVEIQKDGKTYTRISDVLDCWFESGTMPYGEVHYPFENKKDFDEHFPADFIAEGQDQTRGWFYTLHVLATALFDRPAYKNVVVNGMVMAEDGKKMAKRLKNYPEVTEVLDKYGADALRFYLMNSPVVRAENLNFSEKGVDEVYKKVILIVENVVAFWEMYSDVMLERGPGPSDSISSGSYRPASRDSRMTSDHILDRWISARTHELIRDVTNAYEAYDLQGATRPVVDFVNDLSTWFVRRSRERFKANVVANVIASPAGAKQSNDRQNAIATLRYVLFEFSKVIAPVMPFLAERMYQVVTRHSEGRSPEESRQDASMRTGSFASAQDDNQAKESVHLENWPAVQENLIDQKLLDTMQTARKIVELGLAARMEAAVKIRQPLSEFRITGAVLEEEFLALVRDELNVQVVSNDAAPLHAPWIMKQEGNIIVSLNTEMTEELRELGTVREMVRRINDARKTAGLSIQDIVPIYIDASERVRAIVEKHRDTLTRQTLAREIVLERPDGMTGAEVEVDGETVWIGVGKLKDGLEYKKEKAPPEDRT</sequence>
<comment type="cofactor">
    <cofactor evidence="1 15">
        <name>Zn(2+)</name>
        <dbReference type="ChEBI" id="CHEBI:29105"/>
    </cofactor>
</comment>
<dbReference type="GO" id="GO:0006428">
    <property type="term" value="P:isoleucyl-tRNA aminoacylation"/>
    <property type="evidence" value="ECO:0007669"/>
    <property type="project" value="UniProtKB-UniRule"/>
</dbReference>
<evidence type="ECO:0000313" key="20">
    <source>
        <dbReference type="Proteomes" id="UP000176678"/>
    </source>
</evidence>
<keyword evidence="7 15" id="KW-0479">Metal-binding</keyword>
<comment type="function">
    <text evidence="13 15">Catalyzes the attachment of isoleucine to tRNA(Ile). As IleRS can inadvertently accommodate and process structurally similar amino acids such as valine, to avoid such errors it has two additional distinct tRNA(Ile)-dependent editing activities. One activity is designated as 'pretransfer' editing and involves the hydrolysis of activated Val-AMP. The other activity is designated 'posttransfer' editing and involves deacylation of mischarged Val-tRNA(Ile).</text>
</comment>
<dbReference type="InterPro" id="IPR002300">
    <property type="entry name" value="aa-tRNA-synth_Ia"/>
</dbReference>
<name>A0A1F7VEG1_9BACT</name>
<dbReference type="NCBIfam" id="TIGR00392">
    <property type="entry name" value="ileS"/>
    <property type="match status" value="1"/>
</dbReference>
<dbReference type="Pfam" id="PF00133">
    <property type="entry name" value="tRNA-synt_1"/>
    <property type="match status" value="1"/>
</dbReference>
<dbReference type="SUPFAM" id="SSF50677">
    <property type="entry name" value="ValRS/IleRS/LeuRS editing domain"/>
    <property type="match status" value="1"/>
</dbReference>
<gene>
    <name evidence="15" type="primary">ileS</name>
    <name evidence="19" type="ORF">A3H75_02075</name>
</gene>
<dbReference type="InterPro" id="IPR033709">
    <property type="entry name" value="Anticodon_Ile_ABEc"/>
</dbReference>
<dbReference type="Pfam" id="PF08264">
    <property type="entry name" value="Anticodon_1"/>
    <property type="match status" value="1"/>
</dbReference>
<dbReference type="Gene3D" id="3.40.50.620">
    <property type="entry name" value="HUPs"/>
    <property type="match status" value="2"/>
</dbReference>
<accession>A0A1F7VEG1</accession>
<keyword evidence="9 15" id="KW-0862">Zinc</keyword>
<keyword evidence="11 15" id="KW-0648">Protein biosynthesis</keyword>
<comment type="subunit">
    <text evidence="4 15">Monomer.</text>
</comment>
<proteinExistence type="inferred from homology"/>
<evidence type="ECO:0000256" key="9">
    <source>
        <dbReference type="ARBA" id="ARBA00022833"/>
    </source>
</evidence>
<dbReference type="SUPFAM" id="SSF52374">
    <property type="entry name" value="Nucleotidylyl transferase"/>
    <property type="match status" value="1"/>
</dbReference>
<dbReference type="InterPro" id="IPR023586">
    <property type="entry name" value="Ile-tRNA-ligase_type2"/>
</dbReference>
<dbReference type="Pfam" id="PF19302">
    <property type="entry name" value="DUF5915"/>
    <property type="match status" value="1"/>
</dbReference>
<evidence type="ECO:0000259" key="17">
    <source>
        <dbReference type="Pfam" id="PF00133"/>
    </source>
</evidence>
<keyword evidence="5 15" id="KW-0963">Cytoplasm</keyword>
<dbReference type="InterPro" id="IPR009080">
    <property type="entry name" value="tRNAsynth_Ia_anticodon-bd"/>
</dbReference>
<comment type="catalytic activity">
    <reaction evidence="14 15">
        <text>tRNA(Ile) + L-isoleucine + ATP = L-isoleucyl-tRNA(Ile) + AMP + diphosphate</text>
        <dbReference type="Rhea" id="RHEA:11060"/>
        <dbReference type="Rhea" id="RHEA-COMP:9666"/>
        <dbReference type="Rhea" id="RHEA-COMP:9695"/>
        <dbReference type="ChEBI" id="CHEBI:30616"/>
        <dbReference type="ChEBI" id="CHEBI:33019"/>
        <dbReference type="ChEBI" id="CHEBI:58045"/>
        <dbReference type="ChEBI" id="CHEBI:78442"/>
        <dbReference type="ChEBI" id="CHEBI:78528"/>
        <dbReference type="ChEBI" id="CHEBI:456215"/>
        <dbReference type="EC" id="6.1.1.5"/>
    </reaction>
</comment>
<evidence type="ECO:0000256" key="15">
    <source>
        <dbReference type="HAMAP-Rule" id="MF_02003"/>
    </source>
</evidence>
<dbReference type="EC" id="6.1.1.5" evidence="15"/>
<dbReference type="Proteomes" id="UP000176678">
    <property type="component" value="Unassembled WGS sequence"/>
</dbReference>
<dbReference type="InterPro" id="IPR009008">
    <property type="entry name" value="Val/Leu/Ile-tRNA-synth_edit"/>
</dbReference>
<comment type="similarity">
    <text evidence="3 15">Belongs to the class-I aminoacyl-tRNA synthetase family. IleS type 2 subfamily.</text>
</comment>
<evidence type="ECO:0000256" key="16">
    <source>
        <dbReference type="SAM" id="MobiDB-lite"/>
    </source>
</evidence>
<evidence type="ECO:0000313" key="19">
    <source>
        <dbReference type="EMBL" id="OGL88899.1"/>
    </source>
</evidence>
<comment type="domain">
    <text evidence="15">IleRS has two distinct active sites: one for aminoacylation and one for editing. The misactivated valine is translocated from the active site to the editing site, which sterically excludes the correctly activated isoleucine. The single editing site contains two valyl binding pockets, one specific for each substrate (Val-AMP or Val-tRNA(Ile)).</text>
</comment>
<dbReference type="FunFam" id="3.40.50.620:FF:000063">
    <property type="entry name" value="Isoleucine--tRNA ligase"/>
    <property type="match status" value="1"/>
</dbReference>
<dbReference type="GO" id="GO:0008270">
    <property type="term" value="F:zinc ion binding"/>
    <property type="evidence" value="ECO:0007669"/>
    <property type="project" value="UniProtKB-UniRule"/>
</dbReference>
<reference evidence="19 20" key="1">
    <citation type="journal article" date="2016" name="Nat. Commun.">
        <title>Thousands of microbial genomes shed light on interconnected biogeochemical processes in an aquifer system.</title>
        <authorList>
            <person name="Anantharaman K."/>
            <person name="Brown C.T."/>
            <person name="Hug L.A."/>
            <person name="Sharon I."/>
            <person name="Castelle C.J."/>
            <person name="Probst A.J."/>
            <person name="Thomas B.C."/>
            <person name="Singh A."/>
            <person name="Wilkins M.J."/>
            <person name="Karaoz U."/>
            <person name="Brodie E.L."/>
            <person name="Williams K.H."/>
            <person name="Hubbard S.S."/>
            <person name="Banfield J.F."/>
        </authorList>
    </citation>
    <scope>NUCLEOTIDE SEQUENCE [LARGE SCALE GENOMIC DNA]</scope>
</reference>
<evidence type="ECO:0000256" key="7">
    <source>
        <dbReference type="ARBA" id="ARBA00022723"/>
    </source>
</evidence>
<feature type="domain" description="Methionyl/Valyl/Leucyl/Isoleucyl-tRNA synthetase anticodon-binding" evidence="18">
    <location>
        <begin position="691"/>
        <end position="877"/>
    </location>
</feature>
<dbReference type="AlphaFoldDB" id="A0A1F7VEG1"/>
<dbReference type="HAMAP" id="MF_02003">
    <property type="entry name" value="Ile_tRNA_synth_type2"/>
    <property type="match status" value="1"/>
</dbReference>
<evidence type="ECO:0000256" key="12">
    <source>
        <dbReference type="ARBA" id="ARBA00023146"/>
    </source>
</evidence>
<evidence type="ECO:0000259" key="18">
    <source>
        <dbReference type="Pfam" id="PF08264"/>
    </source>
</evidence>
<evidence type="ECO:0000256" key="13">
    <source>
        <dbReference type="ARBA" id="ARBA00025217"/>
    </source>
</evidence>
<evidence type="ECO:0000256" key="2">
    <source>
        <dbReference type="ARBA" id="ARBA00004496"/>
    </source>
</evidence>
<keyword evidence="10 15" id="KW-0067">ATP-binding</keyword>
<dbReference type="EMBL" id="MGES01000022">
    <property type="protein sequence ID" value="OGL88899.1"/>
    <property type="molecule type" value="Genomic_DNA"/>
</dbReference>
<keyword evidence="6 15" id="KW-0436">Ligase</keyword>
<evidence type="ECO:0000256" key="4">
    <source>
        <dbReference type="ARBA" id="ARBA00011245"/>
    </source>
</evidence>
<dbReference type="GO" id="GO:0005524">
    <property type="term" value="F:ATP binding"/>
    <property type="evidence" value="ECO:0007669"/>
    <property type="project" value="UniProtKB-UniRule"/>
</dbReference>
<dbReference type="PANTHER" id="PTHR42780:SF1">
    <property type="entry name" value="ISOLEUCINE--TRNA LIGASE, CYTOPLASMIC"/>
    <property type="match status" value="1"/>
</dbReference>
<feature type="region of interest" description="Disordered" evidence="16">
    <location>
        <begin position="797"/>
        <end position="829"/>
    </location>
</feature>
<evidence type="ECO:0000256" key="14">
    <source>
        <dbReference type="ARBA" id="ARBA00048359"/>
    </source>
</evidence>
<comment type="subcellular location">
    <subcellularLocation>
        <location evidence="2 15">Cytoplasm</location>
    </subcellularLocation>
</comment>
<evidence type="ECO:0000256" key="8">
    <source>
        <dbReference type="ARBA" id="ARBA00022741"/>
    </source>
</evidence>
<feature type="domain" description="Aminoacyl-tRNA synthetase class Ia" evidence="17">
    <location>
        <begin position="10"/>
        <end position="627"/>
    </location>
</feature>
<dbReference type="Gene3D" id="1.10.730.10">
    <property type="entry name" value="Isoleucyl-tRNA Synthetase, Domain 1"/>
    <property type="match status" value="1"/>
</dbReference>
<dbReference type="InterPro" id="IPR002301">
    <property type="entry name" value="Ile-tRNA-ligase"/>
</dbReference>
<protein>
    <recommendedName>
        <fullName evidence="15">Isoleucine--tRNA ligase</fullName>
        <ecNumber evidence="15">6.1.1.5</ecNumber>
    </recommendedName>
    <alternativeName>
        <fullName evidence="15">Isoleucyl-tRNA synthetase</fullName>
        <shortName evidence="15">IleRS</shortName>
    </alternativeName>
</protein>
<feature type="short sequence motif" description="'KMSKS' region" evidence="15">
    <location>
        <begin position="589"/>
        <end position="593"/>
    </location>
</feature>
<evidence type="ECO:0000256" key="1">
    <source>
        <dbReference type="ARBA" id="ARBA00001947"/>
    </source>
</evidence>